<dbReference type="EMBL" id="MLJW01000041">
    <property type="protein sequence ID" value="OIR06767.1"/>
    <property type="molecule type" value="Genomic_DNA"/>
</dbReference>
<dbReference type="GO" id="GO:0005886">
    <property type="term" value="C:plasma membrane"/>
    <property type="evidence" value="ECO:0007669"/>
    <property type="project" value="UniProtKB-SubCell"/>
</dbReference>
<dbReference type="GO" id="GO:0015628">
    <property type="term" value="P:protein secretion by the type II secretion system"/>
    <property type="evidence" value="ECO:0007669"/>
    <property type="project" value="TreeGrafter"/>
</dbReference>
<evidence type="ECO:0000256" key="1">
    <source>
        <dbReference type="ARBA" id="ARBA00004429"/>
    </source>
</evidence>
<evidence type="ECO:0000256" key="7">
    <source>
        <dbReference type="ARBA" id="ARBA00023136"/>
    </source>
</evidence>
<feature type="transmembrane region" description="Helical" evidence="8">
    <location>
        <begin position="365"/>
        <end position="392"/>
    </location>
</feature>
<dbReference type="PANTHER" id="PTHR30012">
    <property type="entry name" value="GENERAL SECRETION PATHWAY PROTEIN"/>
    <property type="match status" value="1"/>
</dbReference>
<evidence type="ECO:0000256" key="8">
    <source>
        <dbReference type="SAM" id="Phobius"/>
    </source>
</evidence>
<dbReference type="InterPro" id="IPR042094">
    <property type="entry name" value="T2SS_GspF_sf"/>
</dbReference>
<dbReference type="Pfam" id="PF00482">
    <property type="entry name" value="T2SSF"/>
    <property type="match status" value="2"/>
</dbReference>
<comment type="caution">
    <text evidence="10">The sequence shown here is derived from an EMBL/GenBank/DDBJ whole genome shotgun (WGS) entry which is preliminary data.</text>
</comment>
<sequence length="400" mass="43457">MEFRYQAVNAQGQTVAGIIGAGGEREAARLLRQQELTPVEIGPAGRPSETAHARVRKASHQEKAIVIRELAILLQAGVPLAEAVESIGQTHTDSAIGETFSHVHVKLRGGESFSTALQSARLTWPDYLFQLVAAGEHTGKLAQALQSAATQMEYEQRINSEMRNALIYPAILVFSGIAATLLIFIVVVPKFASILKNSRAQIPEISVWVLSAGMFVKENLLWVGLGAAAVVLTVVSLVANAQVRSRMLQTLARVPILGRWLVETEIGRWAAMLSTLLENRVPILKAMELTQNGMRLTAVKHKLQQTLREVRGGKKMALALAEVQMLNVTGLNLIRVGERSGELANMLRTLATLYETAGRERLKRFLILLEPAAILIIGGVIGTIMAAVMLAITSLNNVSF</sequence>
<evidence type="ECO:0000256" key="2">
    <source>
        <dbReference type="ARBA" id="ARBA00005745"/>
    </source>
</evidence>
<dbReference type="Gene3D" id="1.20.81.30">
    <property type="entry name" value="Type II secretion system (T2SS), domain F"/>
    <property type="match status" value="2"/>
</dbReference>
<evidence type="ECO:0000256" key="6">
    <source>
        <dbReference type="ARBA" id="ARBA00022989"/>
    </source>
</evidence>
<organism evidence="10">
    <name type="scientific">mine drainage metagenome</name>
    <dbReference type="NCBI Taxonomy" id="410659"/>
    <lineage>
        <taxon>unclassified sequences</taxon>
        <taxon>metagenomes</taxon>
        <taxon>ecological metagenomes</taxon>
    </lineage>
</organism>
<comment type="subcellular location">
    <subcellularLocation>
        <location evidence="1">Cell inner membrane</location>
        <topology evidence="1">Multi-pass membrane protein</topology>
    </subcellularLocation>
</comment>
<dbReference type="InterPro" id="IPR003004">
    <property type="entry name" value="GspF/PilC"/>
</dbReference>
<keyword evidence="5 8" id="KW-0812">Transmembrane</keyword>
<evidence type="ECO:0000313" key="10">
    <source>
        <dbReference type="EMBL" id="OIR06767.1"/>
    </source>
</evidence>
<keyword evidence="7 8" id="KW-0472">Membrane</keyword>
<keyword evidence="3" id="KW-1003">Cell membrane</keyword>
<evidence type="ECO:0000259" key="9">
    <source>
        <dbReference type="Pfam" id="PF00482"/>
    </source>
</evidence>
<dbReference type="PRINTS" id="PR00812">
    <property type="entry name" value="BCTERIALGSPF"/>
</dbReference>
<evidence type="ECO:0000256" key="5">
    <source>
        <dbReference type="ARBA" id="ARBA00022692"/>
    </source>
</evidence>
<gene>
    <name evidence="10" type="primary">gspF_4</name>
    <name evidence="10" type="ORF">GALL_110150</name>
</gene>
<protein>
    <submittedName>
        <fullName evidence="10">Putative type II secretion system protein F</fullName>
    </submittedName>
</protein>
<reference evidence="10" key="1">
    <citation type="submission" date="2016-10" db="EMBL/GenBank/DDBJ databases">
        <title>Sequence of Gallionella enrichment culture.</title>
        <authorList>
            <person name="Poehlein A."/>
            <person name="Muehling M."/>
            <person name="Daniel R."/>
        </authorList>
    </citation>
    <scope>NUCLEOTIDE SEQUENCE</scope>
</reference>
<comment type="similarity">
    <text evidence="2">Belongs to the GSP F family.</text>
</comment>
<keyword evidence="4" id="KW-0997">Cell inner membrane</keyword>
<feature type="transmembrane region" description="Helical" evidence="8">
    <location>
        <begin position="220"/>
        <end position="239"/>
    </location>
</feature>
<dbReference type="InterPro" id="IPR018076">
    <property type="entry name" value="T2SS_GspF_dom"/>
</dbReference>
<evidence type="ECO:0000256" key="3">
    <source>
        <dbReference type="ARBA" id="ARBA00022475"/>
    </source>
</evidence>
<feature type="transmembrane region" description="Helical" evidence="8">
    <location>
        <begin position="166"/>
        <end position="188"/>
    </location>
</feature>
<feature type="domain" description="Type II secretion system protein GspF" evidence="9">
    <location>
        <begin position="67"/>
        <end position="189"/>
    </location>
</feature>
<feature type="domain" description="Type II secretion system protein GspF" evidence="9">
    <location>
        <begin position="270"/>
        <end position="390"/>
    </location>
</feature>
<dbReference type="FunFam" id="1.20.81.30:FF:000001">
    <property type="entry name" value="Type II secretion system protein F"/>
    <property type="match status" value="1"/>
</dbReference>
<name>A0A1J5SED9_9ZZZZ</name>
<accession>A0A1J5SED9</accession>
<proteinExistence type="inferred from homology"/>
<keyword evidence="6 8" id="KW-1133">Transmembrane helix</keyword>
<evidence type="ECO:0000256" key="4">
    <source>
        <dbReference type="ARBA" id="ARBA00022519"/>
    </source>
</evidence>
<dbReference type="PANTHER" id="PTHR30012:SF0">
    <property type="entry name" value="TYPE II SECRETION SYSTEM PROTEIN F-RELATED"/>
    <property type="match status" value="1"/>
</dbReference>
<dbReference type="AlphaFoldDB" id="A0A1J5SED9"/>